<dbReference type="AlphaFoldDB" id="A0AA39GE04"/>
<dbReference type="InterPro" id="IPR003593">
    <property type="entry name" value="AAA+_ATPase"/>
</dbReference>
<evidence type="ECO:0000259" key="6">
    <source>
        <dbReference type="SMART" id="SM00382"/>
    </source>
</evidence>
<keyword evidence="3" id="KW-0496">Mitochondrion</keyword>
<dbReference type="EMBL" id="JAPDFR010000006">
    <property type="protein sequence ID" value="KAK0385598.1"/>
    <property type="molecule type" value="Genomic_DNA"/>
</dbReference>
<dbReference type="Pfam" id="PF00004">
    <property type="entry name" value="AAA"/>
    <property type="match status" value="1"/>
</dbReference>
<dbReference type="InterPro" id="IPR027417">
    <property type="entry name" value="P-loop_NTPase"/>
</dbReference>
<comment type="caution">
    <text evidence="7">The sequence shown here is derived from an EMBL/GenBank/DDBJ whole genome shotgun (WGS) entry which is preliminary data.</text>
</comment>
<reference evidence="7" key="1">
    <citation type="submission" date="2022-10" db="EMBL/GenBank/DDBJ databases">
        <title>Determination and structural analysis of whole genome sequence of Sarocladium strictum F4-1.</title>
        <authorList>
            <person name="Hu L."/>
            <person name="Jiang Y."/>
        </authorList>
    </citation>
    <scope>NUCLEOTIDE SEQUENCE</scope>
    <source>
        <strain evidence="7">F4-1</strain>
    </source>
</reference>
<dbReference type="SMART" id="SM00382">
    <property type="entry name" value="AAA"/>
    <property type="match status" value="1"/>
</dbReference>
<dbReference type="InterPro" id="IPR051701">
    <property type="entry name" value="Mito_OM_Translocase_MSP1"/>
</dbReference>
<feature type="domain" description="AAA+ ATPase" evidence="6">
    <location>
        <begin position="777"/>
        <end position="911"/>
    </location>
</feature>
<evidence type="ECO:0000256" key="3">
    <source>
        <dbReference type="ARBA" id="ARBA00022787"/>
    </source>
</evidence>
<dbReference type="PANTHER" id="PTHR45644">
    <property type="entry name" value="AAA ATPASE, PUTATIVE (AFU_ORTHOLOGUE AFUA_2G12920)-RELATED-RELATED"/>
    <property type="match status" value="1"/>
</dbReference>
<dbReference type="Pfam" id="PF17862">
    <property type="entry name" value="AAA_lid_3"/>
    <property type="match status" value="1"/>
</dbReference>
<keyword evidence="3" id="KW-1000">Mitochondrion outer membrane</keyword>
<feature type="compositionally biased region" description="Basic and acidic residues" evidence="5">
    <location>
        <begin position="685"/>
        <end position="705"/>
    </location>
</feature>
<feature type="region of interest" description="Disordered" evidence="5">
    <location>
        <begin position="682"/>
        <end position="717"/>
    </location>
</feature>
<organism evidence="7 8">
    <name type="scientific">Sarocladium strictum</name>
    <name type="common">Black bundle disease fungus</name>
    <name type="synonym">Acremonium strictum</name>
    <dbReference type="NCBI Taxonomy" id="5046"/>
    <lineage>
        <taxon>Eukaryota</taxon>
        <taxon>Fungi</taxon>
        <taxon>Dikarya</taxon>
        <taxon>Ascomycota</taxon>
        <taxon>Pezizomycotina</taxon>
        <taxon>Sordariomycetes</taxon>
        <taxon>Hypocreomycetidae</taxon>
        <taxon>Hypocreales</taxon>
        <taxon>Sarocladiaceae</taxon>
        <taxon>Sarocladium</taxon>
    </lineage>
</organism>
<protein>
    <recommendedName>
        <fullName evidence="6">AAA+ ATPase domain-containing protein</fullName>
    </recommendedName>
</protein>
<evidence type="ECO:0000256" key="1">
    <source>
        <dbReference type="ARBA" id="ARBA00004572"/>
    </source>
</evidence>
<dbReference type="InterPro" id="IPR003959">
    <property type="entry name" value="ATPase_AAA_core"/>
</dbReference>
<evidence type="ECO:0000256" key="4">
    <source>
        <dbReference type="ARBA" id="ARBA00022840"/>
    </source>
</evidence>
<keyword evidence="4" id="KW-0067">ATP-binding</keyword>
<feature type="region of interest" description="Disordered" evidence="5">
    <location>
        <begin position="125"/>
        <end position="147"/>
    </location>
</feature>
<sequence length="1054" mass="117292">MHAPGFPALPKAAWAARIPRAAAVGLPTRHASPTRQPGRPDKGLHTYSRTQRIRPGFHTTREPIPRVSRSFNASAMRSAATEAGAAPTSEGDGTGNPKPGSGSPVLEQEGDMDSQVLTGGRSKLSAANSLRSRQARRRNASVLPPVHLPPTFLEQNLQLHHQTNQPNMPLPISYNAKKTSKPSAALPKRLSEADRRSREQYFQARIRVLTERLLPLHNKDAPAQAGDITSAVSQLQYVTRLQDILLEDMTQYVAALSNTSKPSEKPDSPPYWLWEDIGGVLQKSQPFVTKQELEDAIERQMLLAQHFDLTLIQTMSDFDPMTFEHLKRHLQVELDTKPPTNFDPKTSKRPISILLTSGYSGKAYSSAIVRNMAHMTPANLIELDAYDLSSIVGTYLGQDPAYSRGSLSMLGYRAAELNGRLPTPESSPGKGVRSSDDDDFMESQFITVRGPSAQSEELQKINNGDFDVFSKWDGLKIDKLLDQILRSPEPKTMGGAAQQKTIVHLHDYVELSMTLEGSFLISRLRALVDAAWHQGRHIVLLGTSSCANLSEEYQNMVREISAQDTVVTRHFHEMWRLDRWDVERADRFLENVTNIKRMIEAMDPTHGQSAFKAKEDILDFAFKLDSSEGISRFLEEILPAPEVYRVAQVYRSQLLRDTQKKSDAQHEISALVDSSSLLPDAPLAGRERVRRSNMDNDSVKNKEESSADQPELDPTGLRGLNEYEKRIAGGIISKDKLHVTFSDVHAPHDTISALKLLTSLTLQRPDAFSYGILKRDKINGCLLYGPPGTGKTMLAKAVAKDSGANMLELSGATINDKYVGESEKLIRAVFTLAKRLSPCVIFIDEADALLANRGMGLNRTVHRELINQFLRQWDGIVETNAFIMVATNRPFDLDDAVLRRLPRKLLMDLPTKSDREALLNLLLRDETLDSTVSLPDLAARTPFYSGSDLKNLCVAAAMSAVEEENKAMADYVSSGGKQEDWRYPDRRTLRGDHFEKGLKQIPASISEDMPSLKAIRKFDEEYGDGKKGRKKSKGMGFGMMVEEEKAVAEVKVRV</sequence>
<evidence type="ECO:0000313" key="7">
    <source>
        <dbReference type="EMBL" id="KAK0385598.1"/>
    </source>
</evidence>
<name>A0AA39GE04_SARSR</name>
<accession>A0AA39GE04</accession>
<dbReference type="GO" id="GO:0016887">
    <property type="term" value="F:ATP hydrolysis activity"/>
    <property type="evidence" value="ECO:0007669"/>
    <property type="project" value="InterPro"/>
</dbReference>
<feature type="region of interest" description="Disordered" evidence="5">
    <location>
        <begin position="25"/>
        <end position="108"/>
    </location>
</feature>
<keyword evidence="2" id="KW-0547">Nucleotide-binding</keyword>
<evidence type="ECO:0000256" key="2">
    <source>
        <dbReference type="ARBA" id="ARBA00022741"/>
    </source>
</evidence>
<keyword evidence="8" id="KW-1185">Reference proteome</keyword>
<evidence type="ECO:0000256" key="5">
    <source>
        <dbReference type="SAM" id="MobiDB-lite"/>
    </source>
</evidence>
<keyword evidence="3" id="KW-0472">Membrane</keyword>
<dbReference type="Gene3D" id="1.10.8.60">
    <property type="match status" value="1"/>
</dbReference>
<dbReference type="SUPFAM" id="SSF52540">
    <property type="entry name" value="P-loop containing nucleoside triphosphate hydrolases"/>
    <property type="match status" value="1"/>
</dbReference>
<feature type="region of interest" description="Disordered" evidence="5">
    <location>
        <begin position="163"/>
        <end position="183"/>
    </location>
</feature>
<dbReference type="InterPro" id="IPR041569">
    <property type="entry name" value="AAA_lid_3"/>
</dbReference>
<comment type="subcellular location">
    <subcellularLocation>
        <location evidence="1">Mitochondrion outer membrane</location>
        <topology evidence="1">Single-pass membrane protein</topology>
    </subcellularLocation>
</comment>
<dbReference type="PANTHER" id="PTHR45644:SF56">
    <property type="entry name" value="AAA ATPASE, PUTATIVE (AFU_ORTHOLOGUE AFUA_2G12920)-RELATED"/>
    <property type="match status" value="1"/>
</dbReference>
<gene>
    <name evidence="7" type="ORF">NLU13_6775</name>
</gene>
<evidence type="ECO:0000313" key="8">
    <source>
        <dbReference type="Proteomes" id="UP001175261"/>
    </source>
</evidence>
<proteinExistence type="predicted"/>
<dbReference type="Proteomes" id="UP001175261">
    <property type="component" value="Unassembled WGS sequence"/>
</dbReference>
<dbReference type="GO" id="GO:0005741">
    <property type="term" value="C:mitochondrial outer membrane"/>
    <property type="evidence" value="ECO:0007669"/>
    <property type="project" value="UniProtKB-SubCell"/>
</dbReference>
<dbReference type="Gene3D" id="3.40.50.300">
    <property type="entry name" value="P-loop containing nucleotide triphosphate hydrolases"/>
    <property type="match status" value="1"/>
</dbReference>
<dbReference type="GO" id="GO:0005524">
    <property type="term" value="F:ATP binding"/>
    <property type="evidence" value="ECO:0007669"/>
    <property type="project" value="UniProtKB-KW"/>
</dbReference>